<dbReference type="EMBL" id="JAAGRN010000004">
    <property type="protein sequence ID" value="NDY83144.1"/>
    <property type="molecule type" value="Genomic_DNA"/>
</dbReference>
<reference evidence="5" key="1">
    <citation type="submission" date="2020-02" db="EMBL/GenBank/DDBJ databases">
        <authorList>
            <person name="Chen W.-M."/>
        </authorList>
    </citation>
    <scope>NUCLEOTIDE SEQUENCE</scope>
    <source>
        <strain evidence="5">NBD-18</strain>
    </source>
</reference>
<evidence type="ECO:0000259" key="4">
    <source>
        <dbReference type="Pfam" id="PF13458"/>
    </source>
</evidence>
<name>A0A6B2R0L6_9BURK</name>
<dbReference type="PANTHER" id="PTHR30483">
    <property type="entry name" value="LEUCINE-SPECIFIC-BINDING PROTEIN"/>
    <property type="match status" value="1"/>
</dbReference>
<comment type="caution">
    <text evidence="5">The sequence shown here is derived from an EMBL/GenBank/DDBJ whole genome shotgun (WGS) entry which is preliminary data.</text>
</comment>
<dbReference type="RefSeq" id="WP_163653845.1">
    <property type="nucleotide sequence ID" value="NZ_JAAGRN010000004.1"/>
</dbReference>
<comment type="similarity">
    <text evidence="1">Belongs to the leucine-binding protein family.</text>
</comment>
<dbReference type="AlphaFoldDB" id="A0A6B2R0L6"/>
<dbReference type="InterPro" id="IPR028081">
    <property type="entry name" value="Leu-bd"/>
</dbReference>
<dbReference type="InterPro" id="IPR051010">
    <property type="entry name" value="BCAA_transport"/>
</dbReference>
<organism evidence="5">
    <name type="scientific">Sheuella amnicola</name>
    <dbReference type="NCBI Taxonomy" id="2707330"/>
    <lineage>
        <taxon>Bacteria</taxon>
        <taxon>Pseudomonadati</taxon>
        <taxon>Pseudomonadota</taxon>
        <taxon>Betaproteobacteria</taxon>
        <taxon>Burkholderiales</taxon>
        <taxon>Alcaligenaceae</taxon>
        <taxon>Sheuella</taxon>
    </lineage>
</organism>
<keyword evidence="2 3" id="KW-0732">Signal</keyword>
<evidence type="ECO:0000313" key="5">
    <source>
        <dbReference type="EMBL" id="NDY83144.1"/>
    </source>
</evidence>
<proteinExistence type="inferred from homology"/>
<dbReference type="Gene3D" id="3.40.50.2300">
    <property type="match status" value="2"/>
</dbReference>
<evidence type="ECO:0000256" key="2">
    <source>
        <dbReference type="ARBA" id="ARBA00022729"/>
    </source>
</evidence>
<feature type="signal peptide" evidence="3">
    <location>
        <begin position="1"/>
        <end position="21"/>
    </location>
</feature>
<dbReference type="CDD" id="cd06327">
    <property type="entry name" value="PBP1_SBP-like"/>
    <property type="match status" value="1"/>
</dbReference>
<evidence type="ECO:0000256" key="1">
    <source>
        <dbReference type="ARBA" id="ARBA00010062"/>
    </source>
</evidence>
<dbReference type="InterPro" id="IPR028082">
    <property type="entry name" value="Peripla_BP_I"/>
</dbReference>
<evidence type="ECO:0000256" key="3">
    <source>
        <dbReference type="SAM" id="SignalP"/>
    </source>
</evidence>
<dbReference type="PANTHER" id="PTHR30483:SF6">
    <property type="entry name" value="PERIPLASMIC BINDING PROTEIN OF ABC TRANSPORTER FOR NATURAL AMINO ACIDS"/>
    <property type="match status" value="1"/>
</dbReference>
<dbReference type="SUPFAM" id="SSF53822">
    <property type="entry name" value="Periplasmic binding protein-like I"/>
    <property type="match status" value="1"/>
</dbReference>
<dbReference type="Pfam" id="PF13458">
    <property type="entry name" value="Peripla_BP_6"/>
    <property type="match status" value="1"/>
</dbReference>
<feature type="domain" description="Leucine-binding protein" evidence="4">
    <location>
        <begin position="25"/>
        <end position="364"/>
    </location>
</feature>
<accession>A0A6B2R0L6</accession>
<feature type="chain" id="PRO_5025354606" evidence="3">
    <location>
        <begin position="22"/>
        <end position="401"/>
    </location>
</feature>
<sequence>MKFSRIAAALAGCLIAGSAFAQDVVRLGVANDRSGIYSDLGGLGSEIATRMAVEDFGGTVLGKKIEVIGGDTQNKVDIAGNMIRKWFDTQNVVALIDGGASSTGLAGVNIAKEKNRSAIISGGFAGNFSGAQCTNISTQWAPDTYALANAVVRGTIQQGGKSWYFITTDYVFGKTLEETAANFVKQEGGKVIGNTRHPLGATDFASYLLQAQSSGADVVGISSAGGDLINLIKQAQQFGLSTGKQKLLAFLVFINDVQGLGLNNAQGLSFPTAFYWDLNDDTRAFTKRWQEKTGYPRAPSMVQALSYIGTMHYLEAVKAAGTFDGDKVNAKMREMPVNSKLIKNAKVRPQDGRVIMDLYQVQVKTPAESKGPNDVYKVLATIPGDKVFVPLDKSECPLVKK</sequence>
<protein>
    <submittedName>
        <fullName evidence="5">ABC transporter substrate-binding protein</fullName>
    </submittedName>
</protein>
<gene>
    <name evidence="5" type="ORF">G3I67_07860</name>
</gene>